<dbReference type="SUPFAM" id="SSF57716">
    <property type="entry name" value="Glucocorticoid receptor-like (DNA-binding domain)"/>
    <property type="match status" value="1"/>
</dbReference>
<proteinExistence type="inferred from homology"/>
<gene>
    <name evidence="4" type="primary">rps14</name>
</gene>
<keyword evidence="3" id="KW-0687">Ribonucleoprotein</keyword>
<dbReference type="RefSeq" id="NP_066526.1">
    <property type="nucleotide sequence ID" value="NC_002573.1"/>
</dbReference>
<dbReference type="Gene3D" id="4.10.830.10">
    <property type="entry name" value="30s Ribosomal Protein S14, Chain N"/>
    <property type="match status" value="1"/>
</dbReference>
<dbReference type="EMBL" id="AF288092">
    <property type="protein sequence ID" value="AAG17804.1"/>
    <property type="molecule type" value="Genomic_DNA"/>
</dbReference>
<keyword evidence="4" id="KW-0496">Mitochondrion</keyword>
<name>Q9G8Q0_NAEGR</name>
<dbReference type="Pfam" id="PF00253">
    <property type="entry name" value="Ribosomal_S14"/>
    <property type="match status" value="1"/>
</dbReference>
<evidence type="ECO:0000256" key="1">
    <source>
        <dbReference type="ARBA" id="ARBA00009083"/>
    </source>
</evidence>
<dbReference type="GO" id="GO:1990904">
    <property type="term" value="C:ribonucleoprotein complex"/>
    <property type="evidence" value="ECO:0007669"/>
    <property type="project" value="UniProtKB-KW"/>
</dbReference>
<evidence type="ECO:0000256" key="2">
    <source>
        <dbReference type="ARBA" id="ARBA00022980"/>
    </source>
</evidence>
<evidence type="ECO:0000313" key="4">
    <source>
        <dbReference type="EMBL" id="AAG17804.1"/>
    </source>
</evidence>
<accession>Q9G8Q0</accession>
<evidence type="ECO:0000256" key="3">
    <source>
        <dbReference type="ARBA" id="ARBA00023274"/>
    </source>
</evidence>
<comment type="similarity">
    <text evidence="1">Belongs to the universal ribosomal protein uS14 family.</text>
</comment>
<dbReference type="GeneID" id="800728"/>
<dbReference type="GO" id="GO:0006412">
    <property type="term" value="P:translation"/>
    <property type="evidence" value="ECO:0007669"/>
    <property type="project" value="InterPro"/>
</dbReference>
<dbReference type="GO" id="GO:0003735">
    <property type="term" value="F:structural constituent of ribosome"/>
    <property type="evidence" value="ECO:0007669"/>
    <property type="project" value="InterPro"/>
</dbReference>
<protein>
    <submittedName>
        <fullName evidence="4">Ribosomal protein S14</fullName>
    </submittedName>
</protein>
<reference evidence="4" key="1">
    <citation type="submission" date="2000-07" db="EMBL/GenBank/DDBJ databases">
        <title>The mitochondrial genome of the supposedly primitive protist, Naegleria gruberi.</title>
        <authorList>
            <person name="Burger G."/>
            <person name="Lang B.F."/>
            <person name="Nerad T.A."/>
            <person name="Gray M.W."/>
        </authorList>
    </citation>
    <scope>NUCLEOTIDE SEQUENCE</scope>
</reference>
<geneLocation type="mitochondrion" evidence="4"/>
<keyword evidence="2 4" id="KW-0689">Ribosomal protein</keyword>
<dbReference type="InterPro" id="IPR043140">
    <property type="entry name" value="Ribosomal_uS14_sf"/>
</dbReference>
<organism evidence="4">
    <name type="scientific">Naegleria gruberi</name>
    <name type="common">Amoeba</name>
    <dbReference type="NCBI Taxonomy" id="5762"/>
    <lineage>
        <taxon>Eukaryota</taxon>
        <taxon>Discoba</taxon>
        <taxon>Heterolobosea</taxon>
        <taxon>Tetramitia</taxon>
        <taxon>Eutetramitia</taxon>
        <taxon>Vahlkampfiidae</taxon>
        <taxon>Naegleria</taxon>
    </lineage>
</organism>
<dbReference type="InterPro" id="IPR001209">
    <property type="entry name" value="Ribosomal_uS14"/>
</dbReference>
<sequence>MVSRLLIIKDYNRRAFLNKNFVSKVYLKSNIQNFYIKKKIYYYLVRFVYLYDSYSKIKNFCVLSYRRRGVFSYFKLTRMMFKFYALNKQLVGMIKSSW</sequence>
<dbReference type="AlphaFoldDB" id="Q9G8Q0"/>
<dbReference type="GO" id="GO:0005840">
    <property type="term" value="C:ribosome"/>
    <property type="evidence" value="ECO:0007669"/>
    <property type="project" value="UniProtKB-KW"/>
</dbReference>